<dbReference type="SMART" id="SM00343">
    <property type="entry name" value="ZnF_C2HC"/>
    <property type="match status" value="2"/>
</dbReference>
<feature type="domain" description="CCHC-type" evidence="2">
    <location>
        <begin position="290"/>
        <end position="306"/>
    </location>
</feature>
<dbReference type="Proteomes" id="UP001151760">
    <property type="component" value="Unassembled WGS sequence"/>
</dbReference>
<feature type="domain" description="CCHC-type" evidence="2">
    <location>
        <begin position="324"/>
        <end position="340"/>
    </location>
</feature>
<dbReference type="InterPro" id="IPR021109">
    <property type="entry name" value="Peptidase_aspartic_dom_sf"/>
</dbReference>
<keyword evidence="3" id="KW-0695">RNA-directed DNA polymerase</keyword>
<feature type="region of interest" description="Disordered" evidence="1">
    <location>
        <begin position="227"/>
        <end position="251"/>
    </location>
</feature>
<dbReference type="CDD" id="cd00303">
    <property type="entry name" value="retropepsin_like"/>
    <property type="match status" value="1"/>
</dbReference>
<feature type="compositionally biased region" description="Basic and acidic residues" evidence="1">
    <location>
        <begin position="227"/>
        <end position="250"/>
    </location>
</feature>
<reference evidence="3" key="1">
    <citation type="journal article" date="2022" name="Int. J. Mol. Sci.">
        <title>Draft Genome of Tanacetum Coccineum: Genomic Comparison of Closely Related Tanacetum-Family Plants.</title>
        <authorList>
            <person name="Yamashiro T."/>
            <person name="Shiraishi A."/>
            <person name="Nakayama K."/>
            <person name="Satake H."/>
        </authorList>
    </citation>
    <scope>NUCLEOTIDE SEQUENCE</scope>
</reference>
<evidence type="ECO:0000256" key="1">
    <source>
        <dbReference type="SAM" id="MobiDB-lite"/>
    </source>
</evidence>
<dbReference type="Pfam" id="PF08284">
    <property type="entry name" value="RVP_2"/>
    <property type="match status" value="1"/>
</dbReference>
<accession>A0ABQ5AKQ4</accession>
<keyword evidence="4" id="KW-1185">Reference proteome</keyword>
<dbReference type="Gene3D" id="4.10.60.10">
    <property type="entry name" value="Zinc finger, CCHC-type"/>
    <property type="match status" value="1"/>
</dbReference>
<proteinExistence type="predicted"/>
<keyword evidence="3" id="KW-0548">Nucleotidyltransferase</keyword>
<sequence length="509" mass="56728">MHTARGDGVAIIKRQRQDLHRDGVRDLAMASGRGQLKEDLESSTWRRHESEQIRAITEVNERLWSTRPMRIAPEGSNGNVKGVNGGVRGAPDFSTIIAQQLQNLLPAILAQVGNQGNDGNQNGNVVNENVQENVRNVSVNGNRIKTELWNHVMVGAGHAAYTDRFHELARLDPHLVTLESRKIKRYVYDLAPQIRGMVAATESKTIQKAVQISSTLADEAIRNGSIRKVEKRGNVGEPSKDKNGRNDNKRIRTGNAFATTANFIGRENTGAWPKCTTCNFFHVPRGPCHACFTYNRPGHLAMDCRVVPRNMYRLCRNPTPAHRACFECGSTDHLKPACPRLNRAQGPGGNRPNQVAANNGGIEPSELGFKYEIEIASGQLVEIDKVIKGFKLEIEGHVFDIDLIPFGHGRFDVIIGMEWLSNHKAEIICHEKVVRIPLLDSKVLIVLGEKSEAKERLFYEYMTSSNREIVVVRYFLRLVSGGHNRIAPVQEIEFRIELIPGATPVAKSL</sequence>
<keyword evidence="3" id="KW-0808">Transferase</keyword>
<name>A0ABQ5AKQ4_9ASTR</name>
<dbReference type="PANTHER" id="PTHR15503">
    <property type="entry name" value="LDOC1 RELATED"/>
    <property type="match status" value="1"/>
</dbReference>
<evidence type="ECO:0000313" key="4">
    <source>
        <dbReference type="Proteomes" id="UP001151760"/>
    </source>
</evidence>
<dbReference type="PANTHER" id="PTHR15503:SF45">
    <property type="entry name" value="RNA-DIRECTED DNA POLYMERASE HOMOLOG"/>
    <property type="match status" value="1"/>
</dbReference>
<evidence type="ECO:0000259" key="2">
    <source>
        <dbReference type="SMART" id="SM00343"/>
    </source>
</evidence>
<reference evidence="3" key="2">
    <citation type="submission" date="2022-01" db="EMBL/GenBank/DDBJ databases">
        <authorList>
            <person name="Yamashiro T."/>
            <person name="Shiraishi A."/>
            <person name="Satake H."/>
            <person name="Nakayama K."/>
        </authorList>
    </citation>
    <scope>NUCLEOTIDE SEQUENCE</scope>
</reference>
<dbReference type="InterPro" id="IPR032567">
    <property type="entry name" value="RTL1-rel"/>
</dbReference>
<dbReference type="InterPro" id="IPR001878">
    <property type="entry name" value="Znf_CCHC"/>
</dbReference>
<evidence type="ECO:0000313" key="3">
    <source>
        <dbReference type="EMBL" id="GJT03195.1"/>
    </source>
</evidence>
<protein>
    <submittedName>
        <fullName evidence="3">Reverse transcriptase domain-containing protein</fullName>
    </submittedName>
</protein>
<gene>
    <name evidence="3" type="ORF">Tco_0824364</name>
</gene>
<dbReference type="EMBL" id="BQNB010012407">
    <property type="protein sequence ID" value="GJT03195.1"/>
    <property type="molecule type" value="Genomic_DNA"/>
</dbReference>
<dbReference type="Gene3D" id="2.40.70.10">
    <property type="entry name" value="Acid Proteases"/>
    <property type="match status" value="1"/>
</dbReference>
<comment type="caution">
    <text evidence="3">The sequence shown here is derived from an EMBL/GenBank/DDBJ whole genome shotgun (WGS) entry which is preliminary data.</text>
</comment>
<dbReference type="GO" id="GO:0003964">
    <property type="term" value="F:RNA-directed DNA polymerase activity"/>
    <property type="evidence" value="ECO:0007669"/>
    <property type="project" value="UniProtKB-KW"/>
</dbReference>
<organism evidence="3 4">
    <name type="scientific">Tanacetum coccineum</name>
    <dbReference type="NCBI Taxonomy" id="301880"/>
    <lineage>
        <taxon>Eukaryota</taxon>
        <taxon>Viridiplantae</taxon>
        <taxon>Streptophyta</taxon>
        <taxon>Embryophyta</taxon>
        <taxon>Tracheophyta</taxon>
        <taxon>Spermatophyta</taxon>
        <taxon>Magnoliopsida</taxon>
        <taxon>eudicotyledons</taxon>
        <taxon>Gunneridae</taxon>
        <taxon>Pentapetalae</taxon>
        <taxon>asterids</taxon>
        <taxon>campanulids</taxon>
        <taxon>Asterales</taxon>
        <taxon>Asteraceae</taxon>
        <taxon>Asteroideae</taxon>
        <taxon>Anthemideae</taxon>
        <taxon>Anthemidinae</taxon>
        <taxon>Tanacetum</taxon>
    </lineage>
</organism>